<reference evidence="3" key="1">
    <citation type="submission" date="2023-02" db="EMBL/GenBank/DDBJ databases">
        <title>Genome of toxic invasive species Heracleum sosnowskyi carries increased number of genes despite the absence of recent whole-genome duplications.</title>
        <authorList>
            <person name="Schelkunov M."/>
            <person name="Shtratnikova V."/>
            <person name="Makarenko M."/>
            <person name="Klepikova A."/>
            <person name="Omelchenko D."/>
            <person name="Novikova G."/>
            <person name="Obukhova E."/>
            <person name="Bogdanov V."/>
            <person name="Penin A."/>
            <person name="Logacheva M."/>
        </authorList>
    </citation>
    <scope>NUCLEOTIDE SEQUENCE</scope>
    <source>
        <strain evidence="3">Hsosn_3</strain>
        <tissue evidence="3">Leaf</tissue>
    </source>
</reference>
<name>A0AAD8J833_9APIA</name>
<reference evidence="3" key="2">
    <citation type="submission" date="2023-05" db="EMBL/GenBank/DDBJ databases">
        <authorList>
            <person name="Schelkunov M.I."/>
        </authorList>
    </citation>
    <scope>NUCLEOTIDE SEQUENCE</scope>
    <source>
        <strain evidence="3">Hsosn_3</strain>
        <tissue evidence="3">Leaf</tissue>
    </source>
</reference>
<evidence type="ECO:0000256" key="1">
    <source>
        <dbReference type="SAM" id="Coils"/>
    </source>
</evidence>
<keyword evidence="2" id="KW-0472">Membrane</keyword>
<evidence type="ECO:0000313" key="3">
    <source>
        <dbReference type="EMBL" id="KAK1399234.1"/>
    </source>
</evidence>
<keyword evidence="1" id="KW-0175">Coiled coil</keyword>
<keyword evidence="4" id="KW-1185">Reference proteome</keyword>
<comment type="caution">
    <text evidence="3">The sequence shown here is derived from an EMBL/GenBank/DDBJ whole genome shotgun (WGS) entry which is preliminary data.</text>
</comment>
<dbReference type="AlphaFoldDB" id="A0AAD8J833"/>
<evidence type="ECO:0000256" key="2">
    <source>
        <dbReference type="SAM" id="Phobius"/>
    </source>
</evidence>
<dbReference type="EMBL" id="JAUIZM010000002">
    <property type="protein sequence ID" value="KAK1399234.1"/>
    <property type="molecule type" value="Genomic_DNA"/>
</dbReference>
<organism evidence="3 4">
    <name type="scientific">Heracleum sosnowskyi</name>
    <dbReference type="NCBI Taxonomy" id="360622"/>
    <lineage>
        <taxon>Eukaryota</taxon>
        <taxon>Viridiplantae</taxon>
        <taxon>Streptophyta</taxon>
        <taxon>Embryophyta</taxon>
        <taxon>Tracheophyta</taxon>
        <taxon>Spermatophyta</taxon>
        <taxon>Magnoliopsida</taxon>
        <taxon>eudicotyledons</taxon>
        <taxon>Gunneridae</taxon>
        <taxon>Pentapetalae</taxon>
        <taxon>asterids</taxon>
        <taxon>campanulids</taxon>
        <taxon>Apiales</taxon>
        <taxon>Apiaceae</taxon>
        <taxon>Apioideae</taxon>
        <taxon>apioid superclade</taxon>
        <taxon>Tordylieae</taxon>
        <taxon>Tordyliinae</taxon>
        <taxon>Heracleum</taxon>
    </lineage>
</organism>
<accession>A0AAD8J833</accession>
<keyword evidence="2" id="KW-1133">Transmembrane helix</keyword>
<gene>
    <name evidence="3" type="ORF">POM88_009097</name>
</gene>
<feature type="coiled-coil region" evidence="1">
    <location>
        <begin position="71"/>
        <end position="98"/>
    </location>
</feature>
<dbReference type="Proteomes" id="UP001237642">
    <property type="component" value="Unassembled WGS sequence"/>
</dbReference>
<protein>
    <submittedName>
        <fullName evidence="3">Uncharacterized protein</fullName>
    </submittedName>
</protein>
<evidence type="ECO:0000313" key="4">
    <source>
        <dbReference type="Proteomes" id="UP001237642"/>
    </source>
</evidence>
<sequence length="141" mass="16213">MTCLCQDICTYWGFAHGVVVCHLLEESRWTNESMSVLVIGLSTGVFILLFSAGRNSHLMVAMNMVVDFLNRNGHFQALEEYEAEVQNAMEEEVEGMSEWLVQTLDRQVWVYRTRRVCMDSVELEFKLLHDGVDVSLLLSLF</sequence>
<proteinExistence type="predicted"/>
<keyword evidence="2" id="KW-0812">Transmembrane</keyword>
<feature type="transmembrane region" description="Helical" evidence="2">
    <location>
        <begin position="33"/>
        <end position="52"/>
    </location>
</feature>